<organism evidence="1 2">
    <name type="scientific">Mycolicibacterium goodii</name>
    <name type="common">Mycobacterium goodii</name>
    <dbReference type="NCBI Taxonomy" id="134601"/>
    <lineage>
        <taxon>Bacteria</taxon>
        <taxon>Bacillati</taxon>
        <taxon>Actinomycetota</taxon>
        <taxon>Actinomycetes</taxon>
        <taxon>Mycobacteriales</taxon>
        <taxon>Mycobacteriaceae</taxon>
        <taxon>Mycolicibacterium</taxon>
    </lineage>
</organism>
<dbReference type="Proteomes" id="UP000696413">
    <property type="component" value="Unassembled WGS sequence"/>
</dbReference>
<accession>A0ABS6HMK3</accession>
<protein>
    <submittedName>
        <fullName evidence="1">Uncharacterized protein</fullName>
    </submittedName>
</protein>
<comment type="caution">
    <text evidence="1">The sequence shown here is derived from an EMBL/GenBank/DDBJ whole genome shotgun (WGS) entry which is preliminary data.</text>
</comment>
<evidence type="ECO:0000313" key="2">
    <source>
        <dbReference type="Proteomes" id="UP000696413"/>
    </source>
</evidence>
<evidence type="ECO:0000313" key="1">
    <source>
        <dbReference type="EMBL" id="MBU8822785.1"/>
    </source>
</evidence>
<reference evidence="1 2" key="1">
    <citation type="submission" date="2021-05" db="EMBL/GenBank/DDBJ databases">
        <title>Draft Genome Sequences of Clinical Respiratory Isolates of Mycobacterium goodii Recovered in Ireland.</title>
        <authorList>
            <person name="Flanagan P.R."/>
            <person name="Mok S."/>
            <person name="Roycroft E."/>
            <person name="Rogers T.R."/>
            <person name="Fitzgibbon M."/>
        </authorList>
    </citation>
    <scope>NUCLEOTIDE SEQUENCE [LARGE SCALE GENOMIC DNA]</scope>
    <source>
        <strain evidence="1 2">14IE55</strain>
    </source>
</reference>
<name>A0ABS6HMK3_MYCGD</name>
<gene>
    <name evidence="1" type="ORF">KL859_07830</name>
</gene>
<dbReference type="EMBL" id="JAHBOM010000005">
    <property type="protein sequence ID" value="MBU8822785.1"/>
    <property type="molecule type" value="Genomic_DNA"/>
</dbReference>
<proteinExistence type="predicted"/>
<keyword evidence="2" id="KW-1185">Reference proteome</keyword>
<sequence>MESAIVAAMSDPDIDERVPDWTTADDLSRIGIEALTDADPLGRALASHGNIRITGDGVTGSSAKVNEVARVMTGFQRLATAVGAAQAGDKALGKKPNADVKRRTDLLLTAAPAPGSIILTLTPALSPTEEAGAPGMLEEFESDDQMLDTAVGAAIDVFTAGNDIGPAPEQSAFVHQLGDMGPRTASAVRDLAKTLERAGFDIDIDWRQPARSTRRVSVTARAARHMAYVVEHANLDEQPVSIVGEYLTVSAVSAWVIQQDDGDAVTVKLGRVDPSQTRGLAVGERIRVQAIMKTETTPGGNTKTTYTAQSFERF</sequence>